<evidence type="ECO:0000256" key="23">
    <source>
        <dbReference type="SAM" id="Phobius"/>
    </source>
</evidence>
<dbReference type="SUPFAM" id="SSF51735">
    <property type="entry name" value="NAD(P)-binding Rossmann-fold domains"/>
    <property type="match status" value="1"/>
</dbReference>
<dbReference type="PANTHER" id="PTHR44229">
    <property type="entry name" value="15-HYDROXYPROSTAGLANDIN DEHYDROGENASE [NAD(+)]"/>
    <property type="match status" value="1"/>
</dbReference>
<evidence type="ECO:0000256" key="19">
    <source>
        <dbReference type="ARBA" id="ARBA00048921"/>
    </source>
</evidence>
<comment type="similarity">
    <text evidence="1 22">Belongs to the short-chain dehydrogenases/reductases (SDR) family.</text>
</comment>
<dbReference type="InterPro" id="IPR020904">
    <property type="entry name" value="Sc_DH/Rdtase_CS"/>
</dbReference>
<comment type="catalytic activity">
    <reaction evidence="17">
        <text>prostaglandin A1 + NAD(+) = 15-oxo-prostaglandin A1 + NADH + H(+)</text>
        <dbReference type="Rhea" id="RHEA:41263"/>
        <dbReference type="ChEBI" id="CHEBI:15378"/>
        <dbReference type="ChEBI" id="CHEBI:57398"/>
        <dbReference type="ChEBI" id="CHEBI:57540"/>
        <dbReference type="ChEBI" id="CHEBI:57945"/>
        <dbReference type="ChEBI" id="CHEBI:85072"/>
    </reaction>
    <physiologicalReaction direction="left-to-right" evidence="17">
        <dbReference type="Rhea" id="RHEA:41264"/>
    </physiologicalReaction>
</comment>
<evidence type="ECO:0000256" key="1">
    <source>
        <dbReference type="ARBA" id="ARBA00006484"/>
    </source>
</evidence>
<sequence length="252" mass="27960">MDLRGKGVFLTGGANGLGRAFTEKLLYRKRGFSSATSPPRPAKQLNANCRQKYGVDNVIFVKADVTVEEELDRAAVSKFGAVDICVNNAGIMDERIWDKMLAVNTVSHIRGSLLALEHMRKDRGGRGGVIINIVSFAGLFPFFYCPAYCASKHAMIGFTRSWAISPEQPDHGVRWCCLCPQAADTELMVFREDRIYMKDAIIQRNEEKGLLPITQVVEAFMKLVLDPDNNGAILEVTRENGARYRKTTNGGP</sequence>
<keyword evidence="23" id="KW-1133">Transmembrane helix</keyword>
<comment type="function">
    <text evidence="8">Catalyzes the NAD-dependent dehydrogenation (oxidation) of a broad array of hydroxylated polyunsaturated fatty acids (mainly eicosanoids and docosanoids, including prostaglandins, lipoxins and resolvins), yielding their corresponding keto (oxo) metabolites. Decreases the levels of the pro-proliferative prostaglandins such as prostaglandin E2 (whose activity is increased in cancer because of an increase in the expression of cyclooxygenase 2) and generates oxo-fatty acid products that can profoundly influence cell function by abrogating pro-inflammatory cytokine expression. Converts resolvins E1, D1 and D2 to their oxo products, which represents a mode of resolvin inactivation. Resolvin E1 plays important roles during the resolution phase of acute inflammation, while resolvins D1 and D2 have a unique role in obesity-induced adipose inflammation.</text>
</comment>
<comment type="caution">
    <text evidence="24">The sequence shown here is derived from an EMBL/GenBank/DDBJ whole genome shotgun (WGS) entry which is preliminary data.</text>
</comment>
<evidence type="ECO:0000256" key="14">
    <source>
        <dbReference type="ARBA" id="ARBA00048170"/>
    </source>
</evidence>
<evidence type="ECO:0000256" key="4">
    <source>
        <dbReference type="ARBA" id="ARBA00039060"/>
    </source>
</evidence>
<dbReference type="EC" id="1.1.1.141" evidence="3"/>
<evidence type="ECO:0000256" key="22">
    <source>
        <dbReference type="RuleBase" id="RU000363"/>
    </source>
</evidence>
<accession>A0A2T7NEN8</accession>
<evidence type="ECO:0000256" key="6">
    <source>
        <dbReference type="ARBA" id="ARBA00041812"/>
    </source>
</evidence>
<comment type="catalytic activity">
    <reaction evidence="10">
        <text>resolvin D1 + NAD(+) = 8-oxoresolvin D1 + NADH + H(+)</text>
        <dbReference type="Rhea" id="RHEA:50124"/>
        <dbReference type="ChEBI" id="CHEBI:15378"/>
        <dbReference type="ChEBI" id="CHEBI:57540"/>
        <dbReference type="ChEBI" id="CHEBI:57945"/>
        <dbReference type="ChEBI" id="CHEBI:132079"/>
        <dbReference type="ChEBI" id="CHEBI:132080"/>
    </reaction>
    <physiologicalReaction direction="left-to-right" evidence="10">
        <dbReference type="Rhea" id="RHEA:50125"/>
    </physiologicalReaction>
</comment>
<dbReference type="PANTHER" id="PTHR44229:SF4">
    <property type="entry name" value="15-HYDROXYPROSTAGLANDIN DEHYDROGENASE [NAD(+)]"/>
    <property type="match status" value="1"/>
</dbReference>
<evidence type="ECO:0000256" key="18">
    <source>
        <dbReference type="ARBA" id="ARBA00048739"/>
    </source>
</evidence>
<dbReference type="EC" id="1.1.1.232" evidence="4"/>
<dbReference type="Gene3D" id="3.40.50.720">
    <property type="entry name" value="NAD(P)-binding Rossmann-like Domain"/>
    <property type="match status" value="1"/>
</dbReference>
<comment type="catalytic activity">
    <reaction evidence="14">
        <text>resolvin D1 + NAD(+) = 17-oxoresolvin D1 + NADH + H(+)</text>
        <dbReference type="Rhea" id="RHEA:50128"/>
        <dbReference type="ChEBI" id="CHEBI:15378"/>
        <dbReference type="ChEBI" id="CHEBI:57540"/>
        <dbReference type="ChEBI" id="CHEBI:57945"/>
        <dbReference type="ChEBI" id="CHEBI:132079"/>
        <dbReference type="ChEBI" id="CHEBI:132081"/>
    </reaction>
    <physiologicalReaction direction="left-to-right" evidence="14">
        <dbReference type="Rhea" id="RHEA:50129"/>
    </physiologicalReaction>
</comment>
<keyword evidence="23" id="KW-0472">Membrane</keyword>
<dbReference type="OrthoDB" id="5840532at2759"/>
<evidence type="ECO:0000256" key="16">
    <source>
        <dbReference type="ARBA" id="ARBA00048535"/>
    </source>
</evidence>
<dbReference type="EMBL" id="PZQS01000013">
    <property type="protein sequence ID" value="PVD19630.1"/>
    <property type="molecule type" value="Genomic_DNA"/>
</dbReference>
<dbReference type="InterPro" id="IPR002347">
    <property type="entry name" value="SDR_fam"/>
</dbReference>
<comment type="catalytic activity">
    <reaction evidence="20">
        <text>(15S)-hydroxy-(5Z,8Z,11Z,13E)-eicosatetraenoate + NAD(+) = 15-oxo-(5Z,8Z,11Z,13E)-eicosatetraenoate + NADH + H(+)</text>
        <dbReference type="Rhea" id="RHEA:23260"/>
        <dbReference type="ChEBI" id="CHEBI:15378"/>
        <dbReference type="ChEBI" id="CHEBI:57409"/>
        <dbReference type="ChEBI" id="CHEBI:57410"/>
        <dbReference type="ChEBI" id="CHEBI:57540"/>
        <dbReference type="ChEBI" id="CHEBI:57945"/>
        <dbReference type="EC" id="1.1.1.232"/>
    </reaction>
    <physiologicalReaction direction="left-to-right" evidence="20">
        <dbReference type="Rhea" id="RHEA:23261"/>
    </physiologicalReaction>
</comment>
<evidence type="ECO:0000256" key="5">
    <source>
        <dbReference type="ARBA" id="ARBA00040276"/>
    </source>
</evidence>
<proteinExistence type="inferred from homology"/>
<keyword evidence="2" id="KW-0560">Oxidoreductase</keyword>
<comment type="catalytic activity">
    <reaction evidence="18">
        <text>prostaglandin E2 + NAD(+) = 15-oxoprostaglandin E2 + NADH + H(+)</text>
        <dbReference type="Rhea" id="RHEA:11876"/>
        <dbReference type="ChEBI" id="CHEBI:15378"/>
        <dbReference type="ChEBI" id="CHEBI:57400"/>
        <dbReference type="ChEBI" id="CHEBI:57540"/>
        <dbReference type="ChEBI" id="CHEBI:57945"/>
        <dbReference type="ChEBI" id="CHEBI:606564"/>
        <dbReference type="EC" id="1.1.1.141"/>
    </reaction>
    <physiologicalReaction direction="left-to-right" evidence="18">
        <dbReference type="Rhea" id="RHEA:11877"/>
    </physiologicalReaction>
</comment>
<name>A0A2T7NEN8_POMCA</name>
<dbReference type="Pfam" id="PF00106">
    <property type="entry name" value="adh_short"/>
    <property type="match status" value="1"/>
</dbReference>
<evidence type="ECO:0000256" key="2">
    <source>
        <dbReference type="ARBA" id="ARBA00023002"/>
    </source>
</evidence>
<dbReference type="PRINTS" id="PR00081">
    <property type="entry name" value="GDHRDH"/>
</dbReference>
<comment type="catalytic activity">
    <reaction evidence="11">
        <text>14-hydroxy-(4Z,7Z,10Z,12E,16Z,19Z)-docosahexaenoate + NAD(+) = 14-oxo-(4Z,7Z,10Z,12E,16Z,19Z)-docosahexaenoate + NADH + H(+)</text>
        <dbReference type="Rhea" id="RHEA:48952"/>
        <dbReference type="ChEBI" id="CHEBI:15378"/>
        <dbReference type="ChEBI" id="CHEBI:57540"/>
        <dbReference type="ChEBI" id="CHEBI:57945"/>
        <dbReference type="ChEBI" id="CHEBI:90866"/>
        <dbReference type="ChEBI" id="CHEBI:90867"/>
    </reaction>
    <physiologicalReaction direction="left-to-right" evidence="11">
        <dbReference type="Rhea" id="RHEA:48953"/>
    </physiologicalReaction>
</comment>
<comment type="catalytic activity">
    <reaction evidence="16">
        <text>lipoxin A4 + NAD(+) = 15-oxo-(5S,6R)-dihydroxy-(7E,9E,11Z,13E)-eicosatetraenoate + NADH + H(+)</text>
        <dbReference type="Rhea" id="RHEA:41572"/>
        <dbReference type="ChEBI" id="CHEBI:15378"/>
        <dbReference type="ChEBI" id="CHEBI:57540"/>
        <dbReference type="ChEBI" id="CHEBI:57945"/>
        <dbReference type="ChEBI" id="CHEBI:67026"/>
        <dbReference type="ChEBI" id="CHEBI:78311"/>
    </reaction>
    <physiologicalReaction direction="left-to-right" evidence="16">
        <dbReference type="Rhea" id="RHEA:41573"/>
    </physiologicalReaction>
</comment>
<dbReference type="InterPro" id="IPR036291">
    <property type="entry name" value="NAD(P)-bd_dom_sf"/>
</dbReference>
<evidence type="ECO:0000313" key="24">
    <source>
        <dbReference type="EMBL" id="PVD19630.1"/>
    </source>
</evidence>
<organism evidence="24 25">
    <name type="scientific">Pomacea canaliculata</name>
    <name type="common">Golden apple snail</name>
    <dbReference type="NCBI Taxonomy" id="400727"/>
    <lineage>
        <taxon>Eukaryota</taxon>
        <taxon>Metazoa</taxon>
        <taxon>Spiralia</taxon>
        <taxon>Lophotrochozoa</taxon>
        <taxon>Mollusca</taxon>
        <taxon>Gastropoda</taxon>
        <taxon>Caenogastropoda</taxon>
        <taxon>Architaenioglossa</taxon>
        <taxon>Ampullarioidea</taxon>
        <taxon>Ampullariidae</taxon>
        <taxon>Pomacea</taxon>
    </lineage>
</organism>
<comment type="catalytic activity">
    <reaction evidence="15">
        <text>resolvin D2 + NAD(+) = 7-oxoresolvin D2 + NADH + H(+)</text>
        <dbReference type="Rhea" id="RHEA:53584"/>
        <dbReference type="ChEBI" id="CHEBI:15378"/>
        <dbReference type="ChEBI" id="CHEBI:57540"/>
        <dbReference type="ChEBI" id="CHEBI:57945"/>
        <dbReference type="ChEBI" id="CHEBI:133367"/>
        <dbReference type="ChEBI" id="CHEBI:137497"/>
    </reaction>
    <physiologicalReaction direction="left-to-right" evidence="15">
        <dbReference type="Rhea" id="RHEA:53585"/>
    </physiologicalReaction>
</comment>
<evidence type="ECO:0000256" key="12">
    <source>
        <dbReference type="ARBA" id="ARBA00048140"/>
    </source>
</evidence>
<evidence type="ECO:0000256" key="11">
    <source>
        <dbReference type="ARBA" id="ARBA00048008"/>
    </source>
</evidence>
<evidence type="ECO:0000256" key="17">
    <source>
        <dbReference type="ARBA" id="ARBA00048611"/>
    </source>
</evidence>
<dbReference type="GO" id="GO:0005737">
    <property type="term" value="C:cytoplasm"/>
    <property type="evidence" value="ECO:0007669"/>
    <property type="project" value="TreeGrafter"/>
</dbReference>
<keyword evidence="23" id="KW-0812">Transmembrane</keyword>
<protein>
    <recommendedName>
        <fullName evidence="5">15-hydroxyprostaglandin dehydrogenase [NAD(+)]</fullName>
        <ecNumber evidence="3">1.1.1.141</ecNumber>
        <ecNumber evidence="4">1.1.1.232</ecNumber>
    </recommendedName>
    <alternativeName>
        <fullName evidence="7">Eicosanoid/docosanoid dehydrogenase [NAD(+)]</fullName>
    </alternativeName>
    <alternativeName>
        <fullName evidence="6">Prostaglandin dehydrogenase 1</fullName>
    </alternativeName>
</protein>
<evidence type="ECO:0000256" key="7">
    <source>
        <dbReference type="ARBA" id="ARBA00042026"/>
    </source>
</evidence>
<reference evidence="24 25" key="1">
    <citation type="submission" date="2018-04" db="EMBL/GenBank/DDBJ databases">
        <title>The genome of golden apple snail Pomacea canaliculata provides insight into stress tolerance and invasive adaptation.</title>
        <authorList>
            <person name="Liu C."/>
            <person name="Liu B."/>
            <person name="Ren Y."/>
            <person name="Zhang Y."/>
            <person name="Wang H."/>
            <person name="Li S."/>
            <person name="Jiang F."/>
            <person name="Yin L."/>
            <person name="Zhang G."/>
            <person name="Qian W."/>
            <person name="Fan W."/>
        </authorList>
    </citation>
    <scope>NUCLEOTIDE SEQUENCE [LARGE SCALE GENOMIC DNA]</scope>
    <source>
        <strain evidence="24">SZHN2017</strain>
        <tissue evidence="24">Muscle</tissue>
    </source>
</reference>
<dbReference type="GO" id="GO:0047034">
    <property type="term" value="F:15-hydroxyicosatetraenoate dehydrogenase activity"/>
    <property type="evidence" value="ECO:0007669"/>
    <property type="project" value="UniProtKB-EC"/>
</dbReference>
<feature type="transmembrane region" description="Helical" evidence="23">
    <location>
        <begin position="127"/>
        <end position="144"/>
    </location>
</feature>
<comment type="catalytic activity">
    <reaction evidence="9">
        <text>prostaglandin E1 + NAD(+) = 15-oxoprostaglandin E1 + NADH + H(+)</text>
        <dbReference type="Rhea" id="RHEA:16477"/>
        <dbReference type="ChEBI" id="CHEBI:15378"/>
        <dbReference type="ChEBI" id="CHEBI:57397"/>
        <dbReference type="ChEBI" id="CHEBI:57401"/>
        <dbReference type="ChEBI" id="CHEBI:57540"/>
        <dbReference type="ChEBI" id="CHEBI:57945"/>
    </reaction>
    <physiologicalReaction direction="left-to-right" evidence="9">
        <dbReference type="Rhea" id="RHEA:16478"/>
    </physiologicalReaction>
</comment>
<evidence type="ECO:0000256" key="21">
    <source>
        <dbReference type="ARBA" id="ARBA00049188"/>
    </source>
</evidence>
<dbReference type="STRING" id="400727.A0A2T7NEN8"/>
<dbReference type="Proteomes" id="UP000245119">
    <property type="component" value="Linkage Group LG13"/>
</dbReference>
<comment type="catalytic activity">
    <reaction evidence="19">
        <text>resolvin D2 + NAD(+) = 16-oxoresolvin D2 + NADH + H(+)</text>
        <dbReference type="Rhea" id="RHEA:53588"/>
        <dbReference type="ChEBI" id="CHEBI:15378"/>
        <dbReference type="ChEBI" id="CHEBI:57540"/>
        <dbReference type="ChEBI" id="CHEBI:57945"/>
        <dbReference type="ChEBI" id="CHEBI:133367"/>
        <dbReference type="ChEBI" id="CHEBI:137498"/>
    </reaction>
    <physiologicalReaction direction="left-to-right" evidence="19">
        <dbReference type="Rhea" id="RHEA:53589"/>
    </physiologicalReaction>
</comment>
<comment type="catalytic activity">
    <reaction evidence="12">
        <text>15-oxo-(5S,6R)-dihydroxy-(7E,9E,11Z)-eicosatrienoate + NADH + H(+) = (5S,6R,15S)-trihydroxy-(7E,9E,11Z)-eicosatrienoate + NAD(+)</text>
        <dbReference type="Rhea" id="RHEA:41596"/>
        <dbReference type="ChEBI" id="CHEBI:15378"/>
        <dbReference type="ChEBI" id="CHEBI:57540"/>
        <dbReference type="ChEBI" id="CHEBI:57945"/>
        <dbReference type="ChEBI" id="CHEBI:78325"/>
        <dbReference type="ChEBI" id="CHEBI:78329"/>
    </reaction>
    <physiologicalReaction direction="left-to-right" evidence="12">
        <dbReference type="Rhea" id="RHEA:41597"/>
    </physiologicalReaction>
</comment>
<comment type="catalytic activity">
    <reaction evidence="13">
        <text>(11R)-hydroxy-(5Z,8Z,12E,14Z)-eicosatetraenoate + NAD(+) = 11-oxo-(5Z,8Z,12E,14Z)-eicosatetraenoate + NADH + H(+)</text>
        <dbReference type="Rhea" id="RHEA:48640"/>
        <dbReference type="ChEBI" id="CHEBI:15378"/>
        <dbReference type="ChEBI" id="CHEBI:57540"/>
        <dbReference type="ChEBI" id="CHEBI:57945"/>
        <dbReference type="ChEBI" id="CHEBI:78836"/>
        <dbReference type="ChEBI" id="CHEBI:90697"/>
    </reaction>
    <physiologicalReaction direction="left-to-right" evidence="13">
        <dbReference type="Rhea" id="RHEA:48641"/>
    </physiologicalReaction>
</comment>
<evidence type="ECO:0000256" key="3">
    <source>
        <dbReference type="ARBA" id="ARBA00038968"/>
    </source>
</evidence>
<evidence type="ECO:0000256" key="10">
    <source>
        <dbReference type="ARBA" id="ARBA00047672"/>
    </source>
</evidence>
<dbReference type="GO" id="GO:0016404">
    <property type="term" value="F:15-hydroxyprostaglandin dehydrogenase (NAD+) activity"/>
    <property type="evidence" value="ECO:0007669"/>
    <property type="project" value="UniProtKB-EC"/>
</dbReference>
<evidence type="ECO:0000256" key="20">
    <source>
        <dbReference type="ARBA" id="ARBA00049151"/>
    </source>
</evidence>
<keyword evidence="25" id="KW-1185">Reference proteome</keyword>
<evidence type="ECO:0000256" key="8">
    <source>
        <dbReference type="ARBA" id="ARBA00045705"/>
    </source>
</evidence>
<evidence type="ECO:0000313" key="25">
    <source>
        <dbReference type="Proteomes" id="UP000245119"/>
    </source>
</evidence>
<dbReference type="AlphaFoldDB" id="A0A2T7NEN8"/>
<evidence type="ECO:0000256" key="9">
    <source>
        <dbReference type="ARBA" id="ARBA00047325"/>
    </source>
</evidence>
<dbReference type="PRINTS" id="PR00080">
    <property type="entry name" value="SDRFAMILY"/>
</dbReference>
<comment type="catalytic activity">
    <reaction evidence="21">
        <text>resolvin E1 + NAD(+) = 18-oxo-resolvin E1 + NADH + H(+)</text>
        <dbReference type="Rhea" id="RHEA:49244"/>
        <dbReference type="ChEBI" id="CHEBI:15378"/>
        <dbReference type="ChEBI" id="CHEBI:57540"/>
        <dbReference type="ChEBI" id="CHEBI:57945"/>
        <dbReference type="ChEBI" id="CHEBI:91000"/>
        <dbReference type="ChEBI" id="CHEBI:91001"/>
    </reaction>
    <physiologicalReaction direction="left-to-right" evidence="21">
        <dbReference type="Rhea" id="RHEA:49245"/>
    </physiologicalReaction>
</comment>
<gene>
    <name evidence="24" type="ORF">C0Q70_20120</name>
</gene>
<dbReference type="PROSITE" id="PS00061">
    <property type="entry name" value="ADH_SHORT"/>
    <property type="match status" value="1"/>
</dbReference>
<evidence type="ECO:0000256" key="13">
    <source>
        <dbReference type="ARBA" id="ARBA00048144"/>
    </source>
</evidence>
<evidence type="ECO:0000256" key="15">
    <source>
        <dbReference type="ARBA" id="ARBA00048393"/>
    </source>
</evidence>